<evidence type="ECO:0000313" key="2">
    <source>
        <dbReference type="EMBL" id="AQK51036.1"/>
    </source>
</evidence>
<feature type="compositionally biased region" description="Basic and acidic residues" evidence="1">
    <location>
        <begin position="32"/>
        <end position="41"/>
    </location>
</feature>
<feature type="compositionally biased region" description="Basic residues" evidence="1">
    <location>
        <begin position="271"/>
        <end position="282"/>
    </location>
</feature>
<gene>
    <name evidence="2" type="ORF">ZEAMMB73_Zm00001d049667</name>
</gene>
<feature type="region of interest" description="Disordered" evidence="1">
    <location>
        <begin position="236"/>
        <end position="305"/>
    </location>
</feature>
<name>K7TXF3_MAIZE</name>
<feature type="compositionally biased region" description="Basic and acidic residues" evidence="1">
    <location>
        <begin position="124"/>
        <end position="133"/>
    </location>
</feature>
<organism evidence="2">
    <name type="scientific">Zea mays</name>
    <name type="common">Maize</name>
    <dbReference type="NCBI Taxonomy" id="4577"/>
    <lineage>
        <taxon>Eukaryota</taxon>
        <taxon>Viridiplantae</taxon>
        <taxon>Streptophyta</taxon>
        <taxon>Embryophyta</taxon>
        <taxon>Tracheophyta</taxon>
        <taxon>Spermatophyta</taxon>
        <taxon>Magnoliopsida</taxon>
        <taxon>Liliopsida</taxon>
        <taxon>Poales</taxon>
        <taxon>Poaceae</taxon>
        <taxon>PACMAD clade</taxon>
        <taxon>Panicoideae</taxon>
        <taxon>Andropogonodae</taxon>
        <taxon>Andropogoneae</taxon>
        <taxon>Tripsacinae</taxon>
        <taxon>Zea</taxon>
    </lineage>
</organism>
<reference evidence="2" key="1">
    <citation type="submission" date="2015-12" db="EMBL/GenBank/DDBJ databases">
        <title>Update maize B73 reference genome by single molecule sequencing technologies.</title>
        <authorList>
            <consortium name="Maize Genome Sequencing Project"/>
            <person name="Ware D."/>
        </authorList>
    </citation>
    <scope>NUCLEOTIDE SEQUENCE</scope>
    <source>
        <tissue evidence="2">Seedling</tissue>
    </source>
</reference>
<protein>
    <submittedName>
        <fullName evidence="2">Uncharacterized protein</fullName>
    </submittedName>
</protein>
<feature type="region of interest" description="Disordered" evidence="1">
    <location>
        <begin position="24"/>
        <end position="47"/>
    </location>
</feature>
<proteinExistence type="predicted"/>
<dbReference type="ExpressionAtlas" id="K7TXF3">
    <property type="expression patterns" value="baseline"/>
</dbReference>
<feature type="region of interest" description="Disordered" evidence="1">
    <location>
        <begin position="62"/>
        <end position="136"/>
    </location>
</feature>
<accession>K7TXF3</accession>
<feature type="compositionally biased region" description="Low complexity" evidence="1">
    <location>
        <begin position="94"/>
        <end position="103"/>
    </location>
</feature>
<evidence type="ECO:0000256" key="1">
    <source>
        <dbReference type="SAM" id="MobiDB-lite"/>
    </source>
</evidence>
<dbReference type="AlphaFoldDB" id="K7TXF3"/>
<dbReference type="HOGENOM" id="CLU_071923_0_0_1"/>
<sequence length="334" mass="36476">MDFVHCSFSHTSFTFHHVISTCFHKKSKGQRRQPEARKFSIEAKQSSGADLVARRLLRAAHRHGRRYAKKRHKKDARATLDPKHVRQTGGDPGAGPSNAAAPSQQPPAPRQDRWMHPPSPSPERVAERLRESETQQPLRPMRYCPLHGWGPCPARQPWVSPSGAHTTATAVRSSGLLIQVASPARPRAWTRLTARKSTDPRGRPVGQIASTSTVTVAIDDISSSSDDERIALVLGDGVQQRLPTPTPDVGPSGTVSPPTLLSPSGNSVVRRLAHHLSPRPRAPRSWSATARPSDDDVRERSRSPSLLMRGLSGHLDVARPRQGALCGLGLARHP</sequence>
<dbReference type="STRING" id="4577.K7TXF3"/>
<feature type="compositionally biased region" description="Basic and acidic residues" evidence="1">
    <location>
        <begin position="292"/>
        <end position="302"/>
    </location>
</feature>
<dbReference type="PaxDb" id="4577-AC194335.3_FGP001"/>
<dbReference type="InParanoid" id="K7TXF3"/>
<dbReference type="EMBL" id="CM000780">
    <property type="protein sequence ID" value="AQK51036.1"/>
    <property type="molecule type" value="Genomic_DNA"/>
</dbReference>
<feature type="compositionally biased region" description="Polar residues" evidence="1">
    <location>
        <begin position="253"/>
        <end position="267"/>
    </location>
</feature>
<feature type="compositionally biased region" description="Basic residues" evidence="1">
    <location>
        <begin position="62"/>
        <end position="75"/>
    </location>
</feature>